<evidence type="ECO:0000313" key="1">
    <source>
        <dbReference type="EMBL" id="GFJ84864.1"/>
    </source>
</evidence>
<protein>
    <submittedName>
        <fullName evidence="1">Uncharacterized protein</fullName>
    </submittedName>
</protein>
<dbReference type="Proteomes" id="UP000482800">
    <property type="component" value="Unassembled WGS sequence"/>
</dbReference>
<dbReference type="EMBL" id="BLPF01000004">
    <property type="protein sequence ID" value="GFJ84864.1"/>
    <property type="molecule type" value="Genomic_DNA"/>
</dbReference>
<proteinExistence type="predicted"/>
<dbReference type="AlphaFoldDB" id="A0A6V8KLZ2"/>
<reference evidence="1 2" key="1">
    <citation type="submission" date="2020-03" db="EMBL/GenBank/DDBJ databases">
        <title>Whole genome shotgun sequence of Phytohabitans houttuyneae NBRC 108639.</title>
        <authorList>
            <person name="Komaki H."/>
            <person name="Tamura T."/>
        </authorList>
    </citation>
    <scope>NUCLEOTIDE SEQUENCE [LARGE SCALE GENOMIC DNA]</scope>
    <source>
        <strain evidence="1 2">NBRC 108639</strain>
    </source>
</reference>
<organism evidence="1 2">
    <name type="scientific">Phytohabitans houttuyneae</name>
    <dbReference type="NCBI Taxonomy" id="1076126"/>
    <lineage>
        <taxon>Bacteria</taxon>
        <taxon>Bacillati</taxon>
        <taxon>Actinomycetota</taxon>
        <taxon>Actinomycetes</taxon>
        <taxon>Micromonosporales</taxon>
        <taxon>Micromonosporaceae</taxon>
    </lineage>
</organism>
<reference evidence="1 2" key="2">
    <citation type="submission" date="2020-03" db="EMBL/GenBank/DDBJ databases">
        <authorList>
            <person name="Ichikawa N."/>
            <person name="Kimura A."/>
            <person name="Kitahashi Y."/>
            <person name="Uohara A."/>
        </authorList>
    </citation>
    <scope>NUCLEOTIDE SEQUENCE [LARGE SCALE GENOMIC DNA]</scope>
    <source>
        <strain evidence="1 2">NBRC 108639</strain>
    </source>
</reference>
<name>A0A6V8KLZ2_9ACTN</name>
<dbReference type="RefSeq" id="WP_173069639.1">
    <property type="nucleotide sequence ID" value="NZ_BLPF01000004.1"/>
</dbReference>
<keyword evidence="2" id="KW-1185">Reference proteome</keyword>
<sequence>MKAEVYHNVAVDDGGRHLGLLDGYLPGHPVTLVFSTQIPECNDLDACEQLYRLLNVGHDPDFGEPDPRATQYRARGNRSLSMGDVACIDGRCYACARFGWQRLDHEPSIVHVTGIAGTTPIGEQG</sequence>
<evidence type="ECO:0000313" key="2">
    <source>
        <dbReference type="Proteomes" id="UP000482800"/>
    </source>
</evidence>
<comment type="caution">
    <text evidence="1">The sequence shown here is derived from an EMBL/GenBank/DDBJ whole genome shotgun (WGS) entry which is preliminary data.</text>
</comment>
<accession>A0A6V8KLZ2</accession>
<gene>
    <name evidence="1" type="ORF">Phou_090440</name>
</gene>